<gene>
    <name evidence="2" type="ORF">JYZ213_LOCUS220</name>
</gene>
<evidence type="ECO:0000313" key="2">
    <source>
        <dbReference type="EMBL" id="CAF0720368.1"/>
    </source>
</evidence>
<accession>A0A813MHX3</accession>
<comment type="caution">
    <text evidence="2">The sequence shown here is derived from an EMBL/GenBank/DDBJ whole genome shotgun (WGS) entry which is preliminary data.</text>
</comment>
<feature type="domain" description="TLDc" evidence="1">
    <location>
        <begin position="48"/>
        <end position="210"/>
    </location>
</feature>
<reference evidence="2" key="1">
    <citation type="submission" date="2021-02" db="EMBL/GenBank/DDBJ databases">
        <authorList>
            <person name="Nowell W R."/>
        </authorList>
    </citation>
    <scope>NUCLEOTIDE SEQUENCE</scope>
</reference>
<dbReference type="InterPro" id="IPR006571">
    <property type="entry name" value="TLDc_dom"/>
</dbReference>
<name>A0A813MHX3_9BILA</name>
<organism evidence="2 3">
    <name type="scientific">Adineta steineri</name>
    <dbReference type="NCBI Taxonomy" id="433720"/>
    <lineage>
        <taxon>Eukaryota</taxon>
        <taxon>Metazoa</taxon>
        <taxon>Spiralia</taxon>
        <taxon>Gnathifera</taxon>
        <taxon>Rotifera</taxon>
        <taxon>Eurotatoria</taxon>
        <taxon>Bdelloidea</taxon>
        <taxon>Adinetida</taxon>
        <taxon>Adinetidae</taxon>
        <taxon>Adineta</taxon>
    </lineage>
</organism>
<dbReference type="Proteomes" id="UP000663845">
    <property type="component" value="Unassembled WGS sequence"/>
</dbReference>
<proteinExistence type="predicted"/>
<dbReference type="AlphaFoldDB" id="A0A813MHX3"/>
<dbReference type="SMART" id="SM00584">
    <property type="entry name" value="TLDc"/>
    <property type="match status" value="1"/>
</dbReference>
<dbReference type="PROSITE" id="PS51886">
    <property type="entry name" value="TLDC"/>
    <property type="match status" value="1"/>
</dbReference>
<evidence type="ECO:0000313" key="3">
    <source>
        <dbReference type="Proteomes" id="UP000663845"/>
    </source>
</evidence>
<evidence type="ECO:0000259" key="1">
    <source>
        <dbReference type="PROSITE" id="PS51886"/>
    </source>
</evidence>
<dbReference type="EMBL" id="CAJNOG010000001">
    <property type="protein sequence ID" value="CAF0720368.1"/>
    <property type="molecule type" value="Genomic_DNA"/>
</dbReference>
<protein>
    <recommendedName>
        <fullName evidence="1">TLDc domain-containing protein</fullName>
    </recommendedName>
</protein>
<sequence length="212" mass="23689">MAINLSHSSVADSIVVGDDESLHTVIPVSTPMIKSSTQKQLFIGNGASLLSIENQHILNEFFGNKDQKWKLLYKASRDGFSASDFHHHCDQRDATMTVTQSIGDTHLFGGYTSIPWTTCTGYKYDPTAFLFTLKSSSPMYYTIEPQHIDQAVLHRNDCGPCFGRGDLYISSNCNQNRNSSINFGNTYNTIAESSGKKHFTVREIEVYNTLID</sequence>
<dbReference type="Pfam" id="PF07534">
    <property type="entry name" value="TLD"/>
    <property type="match status" value="1"/>
</dbReference>